<name>A0ACC6T388_9HYPH</name>
<gene>
    <name evidence="1" type="ORF">NKI81_20970</name>
</gene>
<reference evidence="1 2" key="1">
    <citation type="journal article" date="2024" name="Proc. Natl. Acad. Sci. U.S.A.">
        <title>The evolutionary genomics of adaptation to stress in wild rhizobium bacteria.</title>
        <authorList>
            <person name="Kehlet-Delgado H."/>
            <person name="Montoya A.P."/>
            <person name="Jensen K.T."/>
            <person name="Wendlandt C.E."/>
            <person name="Dexheimer C."/>
            <person name="Roberts M."/>
            <person name="Torres Martinez L."/>
            <person name="Friesen M.L."/>
            <person name="Griffitts J.S."/>
            <person name="Porter S.S."/>
        </authorList>
    </citation>
    <scope>NUCLEOTIDE SEQUENCE [LARGE SCALE GENOMIC DNA]</scope>
    <source>
        <strain evidence="1 2">M0468</strain>
    </source>
</reference>
<keyword evidence="2" id="KW-1185">Reference proteome</keyword>
<dbReference type="EMBL" id="JAMYRI010000012">
    <property type="protein sequence ID" value="MER9286404.1"/>
    <property type="molecule type" value="Genomic_DNA"/>
</dbReference>
<proteinExistence type="predicted"/>
<organism evidence="1 2">
    <name type="scientific">Mesorhizobium australicum</name>
    <dbReference type="NCBI Taxonomy" id="536018"/>
    <lineage>
        <taxon>Bacteria</taxon>
        <taxon>Pseudomonadati</taxon>
        <taxon>Pseudomonadota</taxon>
        <taxon>Alphaproteobacteria</taxon>
        <taxon>Hyphomicrobiales</taxon>
        <taxon>Phyllobacteriaceae</taxon>
        <taxon>Mesorhizobium</taxon>
    </lineage>
</organism>
<evidence type="ECO:0000313" key="2">
    <source>
        <dbReference type="Proteomes" id="UP001480082"/>
    </source>
</evidence>
<dbReference type="Proteomes" id="UP001480082">
    <property type="component" value="Unassembled WGS sequence"/>
</dbReference>
<protein>
    <submittedName>
        <fullName evidence="1">Uncharacterized protein</fullName>
    </submittedName>
</protein>
<accession>A0ACC6T388</accession>
<comment type="caution">
    <text evidence="1">The sequence shown here is derived from an EMBL/GenBank/DDBJ whole genome shotgun (WGS) entry which is preliminary data.</text>
</comment>
<evidence type="ECO:0000313" key="1">
    <source>
        <dbReference type="EMBL" id="MER9286404.1"/>
    </source>
</evidence>
<sequence>MPVTIYHVETGNFYVALTDGRLTGIVKNTDANVDPCTIRVDCLDATFERTHVHVADRNVYMDNSKLYLDAADIVTFADWLRSQMPSASTKAFGDALFKMFPGSMQFRDVLIAAGNIVCAPNVKRPAQGEQLYFLAAAKASDPDGFAELAKAYAASVGPKVVQ</sequence>